<reference evidence="5 6" key="1">
    <citation type="submission" date="2016-10" db="EMBL/GenBank/DDBJ databases">
        <authorList>
            <person name="Varghese N."/>
            <person name="Submissions S."/>
        </authorList>
    </citation>
    <scope>NUCLEOTIDE SEQUENCE [LARGE SCALE GENOMIC DNA]</scope>
    <source>
        <strain evidence="5 6">ATCC 19403</strain>
    </source>
</reference>
<feature type="region of interest" description="Disordered" evidence="1">
    <location>
        <begin position="1598"/>
        <end position="1648"/>
    </location>
</feature>
<feature type="compositionally biased region" description="Gly residues" evidence="1">
    <location>
        <begin position="1605"/>
        <end position="1614"/>
    </location>
</feature>
<dbReference type="Pfam" id="PF17802">
    <property type="entry name" value="SpaA"/>
    <property type="match status" value="1"/>
</dbReference>
<feature type="compositionally biased region" description="Acidic residues" evidence="1">
    <location>
        <begin position="75"/>
        <end position="84"/>
    </location>
</feature>
<dbReference type="InterPro" id="IPR055382">
    <property type="entry name" value="DUF7601"/>
</dbReference>
<feature type="domain" description="DUF7601" evidence="4">
    <location>
        <begin position="1494"/>
        <end position="1599"/>
    </location>
</feature>
<evidence type="ECO:0000313" key="6">
    <source>
        <dbReference type="Proteomes" id="UP000198970"/>
    </source>
</evidence>
<dbReference type="SUPFAM" id="SSF49401">
    <property type="entry name" value="Bacterial adhesins"/>
    <property type="match status" value="3"/>
</dbReference>
<evidence type="ECO:0000313" key="5">
    <source>
        <dbReference type="EMBL" id="SET88313.1"/>
    </source>
</evidence>
<dbReference type="RefSeq" id="WP_100042592.1">
    <property type="nucleotide sequence ID" value="NZ_LT630003.1"/>
</dbReference>
<organism evidence="5 6">
    <name type="scientific">Lacrimispora sphenoides JCM 1415</name>
    <dbReference type="NCBI Taxonomy" id="1297793"/>
    <lineage>
        <taxon>Bacteria</taxon>
        <taxon>Bacillati</taxon>
        <taxon>Bacillota</taxon>
        <taxon>Clostridia</taxon>
        <taxon>Lachnospirales</taxon>
        <taxon>Lachnospiraceae</taxon>
        <taxon>Lacrimispora</taxon>
    </lineage>
</organism>
<dbReference type="Gene3D" id="2.60.40.1140">
    <property type="entry name" value="Collagen-binding surface protein Cna, B-type domain"/>
    <property type="match status" value="4"/>
</dbReference>
<feature type="domain" description="DUF7601" evidence="4">
    <location>
        <begin position="1148"/>
        <end position="1260"/>
    </location>
</feature>
<feature type="compositionally biased region" description="Basic and acidic residues" evidence="1">
    <location>
        <begin position="1621"/>
        <end position="1630"/>
    </location>
</feature>
<name>A0ABY1CBP7_9FIRM</name>
<sequence>MKIRKQRRLVSWLLVLMMVLNVFSPLNNVWAGGLDTLNDSSDSVIEISNHDNVATGSQAHKPDSSGEEEKTNPPDEPEELDEGQVNEPTTATDSNASTPSGIVSLQPEFMDMVPKDVTELLGNLTISIKQNGSSVTEIIAGQNFTAEGSFDVPVEGDGISDPDQYVSYGDFAILKLDDNITIVGSPTLNLSFNGEKVGTLTFENSQVRIDFNGEALKDPGISNVNCEFGATMKYTGSDVTEENPKNNVYILGKEFTVKAPEIPITQTQSKTGRLSDDKTQIEWTVKVNAKKGSDISLLGYKFQDHLTNVGAYVEDSFMINGSEPNPKVIPDASNLLSYEFGDVKGEQIITFRTMIPAEMLINGGTINNTAKFGKDTLVNTNTVPITIQRKNLIKKEGKPGDGLSEGTYNPNDRTITWAITVNQDQIPLQDLTITDNLPTSPAGLSWKSAKWEYESTADTWAELTAGDGLTNVPTYTTEPGSGQYTLTGTTSKKVRLTIVCDVANDAYVGTVKTYRNTATLTWTGKPSGTFSDSADVGIGIDSLTKGYVSTNYPLRQIEWKATVDLKNQSGFQDPSNLKVYDLLIYGNSVNLDSTNLNTLVGEEYKKLAPKYGQKVVNESGTENENWTKNGLNFTIQPVTVSSTRVGDLLVVSGFNTDKAYTYNFKSQVLDPNIFAANTGKYVSNTASLYYGTVHLDDGNAGTTYNSSVLSKQVLKAGTKTVGDSGNGFNSLDKTAVFRLNINKDGFDLTGADIENGKLGKVTVTDTLPIGWSFVDIGSDVKYQLYTSSDTPVTDDTEIIESTNISGQNATFVFKKLDKAYYILVKAQLSDDQYLKYLEASYTNGRTDPYQTATNTVKMTAEGDNKWNPETTTSVQVSTQFLIKNVNTGKEPLEWTIKFNPYDLPDLKNIKITDKIPVGLELPFERNGSLNLTAFHITEYDQMINGAFPTSGGNVLTTEQLQDRISYDKDSRVLTFTPTDGKLYLIVYTTEVTGNVGTSLKNQVSVSGSSIDGIGTNASYQVDSSHASATLMRNGYLDIRKVNTQSQIINGAVFTLYTDKALQNPVLTSIMRPDGTLRINPIPAPKAFGDPAFTYYLKETTVPDTYESDNMIYIVTVAKDSNNKTITTVAGKTAGEVLTVINYQPDTVGNLSIRKMVDGNAGDINKDFNFTIRLTGLNIDGTYNYIGSGNKENGQLIITDGLGTVQLKHNESITITGLPKDTTYLVTESDYTGDGYQTTFSGEHGTIEINKTQTAEFTNTKYLPGSLVINKTVAGNTNETGPFEFTVTFSKPDGTSDDNSYDYTISGDAITKQIKNGGTLSISDGQSAVITGLPMDTSYTVTEKDYSASGYSSASTGSSGKIETDKVQTAAFVNTKYLPGSLIIKKTVAGNSNETGPFEFTVTFTKPDGTPDDSSYGYTITGDSLAKHIKSGGTISIADGQSATITGLPKDTDYTVIEKDYSANGYSTASTGSTGTIMTDEEHVAAFINTKILPGSLTISKTVAGSGADTKKKFDFTVTFNASGTYSYMGKGVSDGTIKSGDKISLADGESITITGLPDGTKYQVTEANYSSERYTAAQTGDSSIIRTLETSIAAFTNTYRKPTSSGGGGGGGGKTPSVKPKQPDPTKPDPTEPTEPGIPTTDVKPREEMTPQELYDVYGEVPLGYIVGSNGKLHPVGLPKTGDDMSDDIIIYGFLIISALLGLTSSGILWRKHFEK</sequence>
<dbReference type="EMBL" id="LT630003">
    <property type="protein sequence ID" value="SET88313.1"/>
    <property type="molecule type" value="Genomic_DNA"/>
</dbReference>
<gene>
    <name evidence="5" type="ORF">SAMN02745906_2696</name>
</gene>
<feature type="compositionally biased region" description="Polar residues" evidence="1">
    <location>
        <begin position="86"/>
        <end position="102"/>
    </location>
</feature>
<dbReference type="Pfam" id="PF24547">
    <property type="entry name" value="DUF7601"/>
    <property type="match status" value="4"/>
</dbReference>
<feature type="domain" description="DUF7601" evidence="4">
    <location>
        <begin position="1379"/>
        <end position="1490"/>
    </location>
</feature>
<dbReference type="Proteomes" id="UP000198970">
    <property type="component" value="Chromosome I"/>
</dbReference>
<protein>
    <submittedName>
        <fullName evidence="5">T surface-antigen of pili</fullName>
    </submittedName>
</protein>
<accession>A0ABY1CBP7</accession>
<dbReference type="InterPro" id="IPR013783">
    <property type="entry name" value="Ig-like_fold"/>
</dbReference>
<evidence type="ECO:0000256" key="1">
    <source>
        <dbReference type="SAM" id="MobiDB-lite"/>
    </source>
</evidence>
<keyword evidence="2" id="KW-0812">Transmembrane</keyword>
<feature type="domain" description="SpaA-like prealbumin fold" evidence="3">
    <location>
        <begin position="1036"/>
        <end position="1126"/>
    </location>
</feature>
<evidence type="ECO:0000256" key="2">
    <source>
        <dbReference type="SAM" id="Phobius"/>
    </source>
</evidence>
<dbReference type="InterPro" id="IPR041033">
    <property type="entry name" value="SpaA_PFL_dom_1"/>
</dbReference>
<dbReference type="Gene3D" id="2.60.40.740">
    <property type="match status" value="3"/>
</dbReference>
<feature type="region of interest" description="Disordered" evidence="1">
    <location>
        <begin position="49"/>
        <end position="102"/>
    </location>
</feature>
<proteinExistence type="predicted"/>
<evidence type="ECO:0000259" key="4">
    <source>
        <dbReference type="Pfam" id="PF24547"/>
    </source>
</evidence>
<keyword evidence="2" id="KW-0472">Membrane</keyword>
<evidence type="ECO:0000259" key="3">
    <source>
        <dbReference type="Pfam" id="PF17802"/>
    </source>
</evidence>
<feature type="transmembrane region" description="Helical" evidence="2">
    <location>
        <begin position="1689"/>
        <end position="1710"/>
    </location>
</feature>
<keyword evidence="2" id="KW-1133">Transmembrane helix</keyword>
<dbReference type="Gene3D" id="2.60.40.10">
    <property type="entry name" value="Immunoglobulins"/>
    <property type="match status" value="1"/>
</dbReference>
<dbReference type="InterPro" id="IPR008966">
    <property type="entry name" value="Adhesion_dom_sf"/>
</dbReference>
<feature type="compositionally biased region" description="Basic and acidic residues" evidence="1">
    <location>
        <begin position="60"/>
        <end position="73"/>
    </location>
</feature>
<keyword evidence="6" id="KW-1185">Reference proteome</keyword>
<feature type="domain" description="DUF7601" evidence="4">
    <location>
        <begin position="1264"/>
        <end position="1375"/>
    </location>
</feature>